<organism evidence="2 4">
    <name type="scientific">Mycolicibacterium boenickei</name>
    <dbReference type="NCBI Taxonomy" id="146017"/>
    <lineage>
        <taxon>Bacteria</taxon>
        <taxon>Bacillati</taxon>
        <taxon>Actinomycetota</taxon>
        <taxon>Actinomycetes</taxon>
        <taxon>Mycobacteriales</taxon>
        <taxon>Mycobacteriaceae</taxon>
        <taxon>Mycolicibacterium</taxon>
    </lineage>
</organism>
<evidence type="ECO:0000313" key="3">
    <source>
        <dbReference type="Proteomes" id="UP000466683"/>
    </source>
</evidence>
<keyword evidence="3" id="KW-1185">Reference proteome</keyword>
<evidence type="ECO:0000313" key="1">
    <source>
        <dbReference type="EMBL" id="BBX92719.1"/>
    </source>
</evidence>
<protein>
    <submittedName>
        <fullName evidence="2">Uncharacterized protein</fullName>
    </submittedName>
</protein>
<dbReference type="Proteomes" id="UP000466683">
    <property type="component" value="Chromosome"/>
</dbReference>
<sequence length="91" mass="10673">MSQTDTNTEHGITADQLDAVILDILRSTEGETLPWRHLRKRLPEREFWPRLWSLTRLVERGQVEVWKDDHGRNYVCLSIPAPTRRPRGRAA</sequence>
<dbReference type="AlphaFoldDB" id="A0AAX3A687"/>
<dbReference type="EMBL" id="CP060016">
    <property type="protein sequence ID" value="UNC02678.1"/>
    <property type="molecule type" value="Genomic_DNA"/>
</dbReference>
<reference evidence="1" key="2">
    <citation type="submission" date="2020-02" db="EMBL/GenBank/DDBJ databases">
        <authorList>
            <person name="Matsumoto Y."/>
            <person name="Motooka D."/>
            <person name="Nakamura S."/>
        </authorList>
    </citation>
    <scope>NUCLEOTIDE SEQUENCE</scope>
    <source>
        <strain evidence="1">JCM 15653</strain>
    </source>
</reference>
<dbReference type="Proteomes" id="UP001162885">
    <property type="component" value="Chromosome"/>
</dbReference>
<proteinExistence type="predicted"/>
<reference evidence="1 3" key="1">
    <citation type="journal article" date="2019" name="Emerg. Microbes Infect.">
        <title>Comprehensive subspecies identification of 175 nontuberculous mycobacteria species based on 7547 genomic profiles.</title>
        <authorList>
            <person name="Matsumoto Y."/>
            <person name="Kinjo T."/>
            <person name="Motooka D."/>
            <person name="Nabeya D."/>
            <person name="Jung N."/>
            <person name="Uechi K."/>
            <person name="Horii T."/>
            <person name="Iida T."/>
            <person name="Fujita J."/>
            <person name="Nakamura S."/>
        </authorList>
    </citation>
    <scope>NUCLEOTIDE SEQUENCE [LARGE SCALE GENOMIC DNA]</scope>
    <source>
        <strain evidence="1 3">JCM 15653</strain>
    </source>
</reference>
<accession>A0AAX3A687</accession>
<dbReference type="RefSeq" id="WP_077739429.1">
    <property type="nucleotide sequence ID" value="NZ_AP022579.1"/>
</dbReference>
<dbReference type="EMBL" id="AP022579">
    <property type="protein sequence ID" value="BBX92719.1"/>
    <property type="molecule type" value="Genomic_DNA"/>
</dbReference>
<gene>
    <name evidence="2" type="ORF">H5U98_15685</name>
    <name evidence="1" type="ORF">MBOE_43680</name>
</gene>
<evidence type="ECO:0000313" key="4">
    <source>
        <dbReference type="Proteomes" id="UP001162885"/>
    </source>
</evidence>
<reference evidence="2 4" key="3">
    <citation type="journal article" date="2022" name="BMC Genomics">
        <title>Comparative genome analysis of mycobacteria focusing on tRNA and non-coding RNA.</title>
        <authorList>
            <person name="Behra P.R.K."/>
            <person name="Pettersson B.M.F."/>
            <person name="Ramesh M."/>
            <person name="Das S."/>
            <person name="Dasgupta S."/>
            <person name="Kirsebom L.A."/>
        </authorList>
    </citation>
    <scope>NUCLEOTIDE SEQUENCE [LARGE SCALE GENOMIC DNA]</scope>
    <source>
        <strain evidence="2 4">DSM 44677</strain>
    </source>
</reference>
<name>A0AAX3A687_9MYCO</name>
<evidence type="ECO:0000313" key="2">
    <source>
        <dbReference type="EMBL" id="UNC02678.1"/>
    </source>
</evidence>